<keyword evidence="6 8" id="KW-0326">Glycosidase</keyword>
<evidence type="ECO:0000256" key="6">
    <source>
        <dbReference type="ARBA" id="ARBA00023295"/>
    </source>
</evidence>
<dbReference type="InterPro" id="IPR050542">
    <property type="entry name" value="Glycosyl_Hydrlase18_Chitinase"/>
</dbReference>
<dbReference type="eggNOG" id="ENOG502SMK5">
    <property type="taxonomic scope" value="Eukaryota"/>
</dbReference>
<name>S8FWD9_FOMSC</name>
<dbReference type="GO" id="GO:0000272">
    <property type="term" value="P:polysaccharide catabolic process"/>
    <property type="evidence" value="ECO:0007669"/>
    <property type="project" value="UniProtKB-KW"/>
</dbReference>
<dbReference type="OrthoDB" id="3012298at2759"/>
<comment type="similarity">
    <text evidence="9">Belongs to the glycosyl hydrolase 18 family.</text>
</comment>
<evidence type="ECO:0000256" key="10">
    <source>
        <dbReference type="SAM" id="SignalP"/>
    </source>
</evidence>
<dbReference type="CDD" id="cd00598">
    <property type="entry name" value="GH18_chitinase-like"/>
    <property type="match status" value="1"/>
</dbReference>
<dbReference type="InterPro" id="IPR001579">
    <property type="entry name" value="Glyco_hydro_18_chit_AS"/>
</dbReference>
<evidence type="ECO:0000256" key="4">
    <source>
        <dbReference type="ARBA" id="ARBA00023024"/>
    </source>
</evidence>
<dbReference type="Gene3D" id="3.20.20.80">
    <property type="entry name" value="Glycosidases"/>
    <property type="match status" value="1"/>
</dbReference>
<dbReference type="HOGENOM" id="CLU_050410_1_0_1"/>
<dbReference type="PANTHER" id="PTHR45708">
    <property type="entry name" value="ENDOCHITINASE"/>
    <property type="match status" value="1"/>
</dbReference>
<organism evidence="12 13">
    <name type="scientific">Fomitopsis schrenkii</name>
    <name type="common">Brown rot fungus</name>
    <dbReference type="NCBI Taxonomy" id="2126942"/>
    <lineage>
        <taxon>Eukaryota</taxon>
        <taxon>Fungi</taxon>
        <taxon>Dikarya</taxon>
        <taxon>Basidiomycota</taxon>
        <taxon>Agaricomycotina</taxon>
        <taxon>Agaricomycetes</taxon>
        <taxon>Polyporales</taxon>
        <taxon>Fomitopsis</taxon>
    </lineage>
</organism>
<feature type="domain" description="GH18" evidence="11">
    <location>
        <begin position="49"/>
        <end position="327"/>
    </location>
</feature>
<evidence type="ECO:0000256" key="1">
    <source>
        <dbReference type="ARBA" id="ARBA00000822"/>
    </source>
</evidence>
<dbReference type="GO" id="GO:0006032">
    <property type="term" value="P:chitin catabolic process"/>
    <property type="evidence" value="ECO:0007669"/>
    <property type="project" value="UniProtKB-KW"/>
</dbReference>
<proteinExistence type="inferred from homology"/>
<accession>S8FWD9</accession>
<keyword evidence="10" id="KW-0732">Signal</keyword>
<keyword evidence="3 8" id="KW-0378">Hydrolase</keyword>
<keyword evidence="13" id="KW-1185">Reference proteome</keyword>
<dbReference type="EMBL" id="KE504123">
    <property type="protein sequence ID" value="EPT05436.1"/>
    <property type="molecule type" value="Genomic_DNA"/>
</dbReference>
<evidence type="ECO:0000313" key="12">
    <source>
        <dbReference type="EMBL" id="EPT05436.1"/>
    </source>
</evidence>
<dbReference type="PROSITE" id="PS01095">
    <property type="entry name" value="GH18_1"/>
    <property type="match status" value="1"/>
</dbReference>
<gene>
    <name evidence="12" type="ORF">FOMPIDRAFT_1044773</name>
</gene>
<evidence type="ECO:0000256" key="7">
    <source>
        <dbReference type="ARBA" id="ARBA00023326"/>
    </source>
</evidence>
<keyword evidence="7" id="KW-0624">Polysaccharide degradation</keyword>
<dbReference type="InParanoid" id="S8FWD9"/>
<dbReference type="InterPro" id="IPR017853">
    <property type="entry name" value="GH"/>
</dbReference>
<evidence type="ECO:0000256" key="5">
    <source>
        <dbReference type="ARBA" id="ARBA00023277"/>
    </source>
</evidence>
<dbReference type="InterPro" id="IPR001223">
    <property type="entry name" value="Glyco_hydro18_cat"/>
</dbReference>
<dbReference type="SUPFAM" id="SSF51445">
    <property type="entry name" value="(Trans)glycosidases"/>
    <property type="match status" value="1"/>
</dbReference>
<evidence type="ECO:0000256" key="8">
    <source>
        <dbReference type="RuleBase" id="RU000489"/>
    </source>
</evidence>
<dbReference type="GO" id="GO:0008843">
    <property type="term" value="F:endochitinase activity"/>
    <property type="evidence" value="ECO:0007669"/>
    <property type="project" value="UniProtKB-EC"/>
</dbReference>
<keyword evidence="4" id="KW-0146">Chitin degradation</keyword>
<evidence type="ECO:0000259" key="11">
    <source>
        <dbReference type="PROSITE" id="PS51910"/>
    </source>
</evidence>
<dbReference type="Proteomes" id="UP000015241">
    <property type="component" value="Unassembled WGS sequence"/>
</dbReference>
<dbReference type="Pfam" id="PF00704">
    <property type="entry name" value="Glyco_hydro_18"/>
    <property type="match status" value="1"/>
</dbReference>
<protein>
    <recommendedName>
        <fullName evidence="2">chitinase</fullName>
        <ecNumber evidence="2">3.2.1.14</ecNumber>
    </recommendedName>
</protein>
<reference evidence="12 13" key="1">
    <citation type="journal article" date="2012" name="Science">
        <title>The Paleozoic origin of enzymatic lignin decomposition reconstructed from 31 fungal genomes.</title>
        <authorList>
            <person name="Floudas D."/>
            <person name="Binder M."/>
            <person name="Riley R."/>
            <person name="Barry K."/>
            <person name="Blanchette R.A."/>
            <person name="Henrissat B."/>
            <person name="Martinez A.T."/>
            <person name="Otillar R."/>
            <person name="Spatafora J.W."/>
            <person name="Yadav J.S."/>
            <person name="Aerts A."/>
            <person name="Benoit I."/>
            <person name="Boyd A."/>
            <person name="Carlson A."/>
            <person name="Copeland A."/>
            <person name="Coutinho P.M."/>
            <person name="de Vries R.P."/>
            <person name="Ferreira P."/>
            <person name="Findley K."/>
            <person name="Foster B."/>
            <person name="Gaskell J."/>
            <person name="Glotzer D."/>
            <person name="Gorecki P."/>
            <person name="Heitman J."/>
            <person name="Hesse C."/>
            <person name="Hori C."/>
            <person name="Igarashi K."/>
            <person name="Jurgens J.A."/>
            <person name="Kallen N."/>
            <person name="Kersten P."/>
            <person name="Kohler A."/>
            <person name="Kuees U."/>
            <person name="Kumar T.K.A."/>
            <person name="Kuo A."/>
            <person name="LaButti K."/>
            <person name="Larrondo L.F."/>
            <person name="Lindquist E."/>
            <person name="Ling A."/>
            <person name="Lombard V."/>
            <person name="Lucas S."/>
            <person name="Lundell T."/>
            <person name="Martin R."/>
            <person name="McLaughlin D.J."/>
            <person name="Morgenstern I."/>
            <person name="Morin E."/>
            <person name="Murat C."/>
            <person name="Nagy L.G."/>
            <person name="Nolan M."/>
            <person name="Ohm R.A."/>
            <person name="Patyshakuliyeva A."/>
            <person name="Rokas A."/>
            <person name="Ruiz-Duenas F.J."/>
            <person name="Sabat G."/>
            <person name="Salamov A."/>
            <person name="Samejima M."/>
            <person name="Schmutz J."/>
            <person name="Slot J.C."/>
            <person name="St John F."/>
            <person name="Stenlid J."/>
            <person name="Sun H."/>
            <person name="Sun S."/>
            <person name="Syed K."/>
            <person name="Tsang A."/>
            <person name="Wiebenga A."/>
            <person name="Young D."/>
            <person name="Pisabarro A."/>
            <person name="Eastwood D.C."/>
            <person name="Martin F."/>
            <person name="Cullen D."/>
            <person name="Grigoriev I.V."/>
            <person name="Hibbett D.S."/>
        </authorList>
    </citation>
    <scope>NUCLEOTIDE SEQUENCE</scope>
    <source>
        <strain evidence="13">FP-58527</strain>
    </source>
</reference>
<dbReference type="AlphaFoldDB" id="S8FWD9"/>
<dbReference type="PROSITE" id="PS51910">
    <property type="entry name" value="GH18_2"/>
    <property type="match status" value="1"/>
</dbReference>
<dbReference type="EC" id="3.2.1.14" evidence="2"/>
<keyword evidence="5" id="KW-0119">Carbohydrate metabolism</keyword>
<evidence type="ECO:0000256" key="2">
    <source>
        <dbReference type="ARBA" id="ARBA00012729"/>
    </source>
</evidence>
<evidence type="ECO:0000256" key="9">
    <source>
        <dbReference type="RuleBase" id="RU004453"/>
    </source>
</evidence>
<dbReference type="PANTHER" id="PTHR45708:SF49">
    <property type="entry name" value="ENDOCHITINASE"/>
    <property type="match status" value="1"/>
</dbReference>
<feature type="chain" id="PRO_5004564213" description="chitinase" evidence="10">
    <location>
        <begin position="22"/>
        <end position="327"/>
    </location>
</feature>
<feature type="signal peptide" evidence="10">
    <location>
        <begin position="1"/>
        <end position="21"/>
    </location>
</feature>
<evidence type="ECO:0000256" key="3">
    <source>
        <dbReference type="ARBA" id="ARBA00022801"/>
    </source>
</evidence>
<sequence length="327" mass="34699">MRFNTPLVSALLCLAGTTGLAFPASGGEAEGTSDAPAPLERRNYSPSAPYFVEYFDAYVSGVTGAPPVADVSGYNVFILAFLLIEGAWDNAEGWTELSASDRSSTKAAYNDAGIALMVAAFGSSDVPTTSGADPTDTANTMAAWVIEYGLDGIDVDYEDFDAMDAGTAEAWLVTFTTQLRSQLPAGDYIITHAPVAPWFSPSMWTNGGYLEVDSEVGDLIDWYNVQFYNQGTSEYTTCSGLLDTSSSTWPESALFQIVASGVSQDKLVIGKPATTGDASSGYMSPSTLATCVEDAMSQGWDAGVMVWQYPDAGTSWITTVRADSWPV</sequence>
<comment type="catalytic activity">
    <reaction evidence="1">
        <text>Random endo-hydrolysis of N-acetyl-beta-D-glucosaminide (1-&gt;4)-beta-linkages in chitin and chitodextrins.</text>
        <dbReference type="EC" id="3.2.1.14"/>
    </reaction>
</comment>
<evidence type="ECO:0000313" key="13">
    <source>
        <dbReference type="Proteomes" id="UP000015241"/>
    </source>
</evidence>